<keyword evidence="2" id="KW-1185">Reference proteome</keyword>
<proteinExistence type="predicted"/>
<organism evidence="1 2">
    <name type="scientific">Buttiauxella gaviniae</name>
    <dbReference type="NCBI Taxonomy" id="82990"/>
    <lineage>
        <taxon>Bacteria</taxon>
        <taxon>Pseudomonadati</taxon>
        <taxon>Pseudomonadota</taxon>
        <taxon>Gammaproteobacteria</taxon>
        <taxon>Enterobacterales</taxon>
        <taxon>Enterobacteriaceae</taxon>
        <taxon>Buttiauxella</taxon>
    </lineage>
</organism>
<protein>
    <recommendedName>
        <fullName evidence="3">Sea42</fullName>
    </recommendedName>
</protein>
<reference evidence="1 2" key="1">
    <citation type="submission" date="2024-07" db="EMBL/GenBank/DDBJ databases">
        <authorList>
            <person name="Wang L."/>
        </authorList>
    </citation>
    <scope>NUCLEOTIDE SEQUENCE [LARGE SCALE GENOMIC DNA]</scope>
    <source>
        <strain evidence="1 2">WL359</strain>
    </source>
</reference>
<sequence>LNLKGEATMSQNLNCTPQDTAPQNAVPMAFVRTTTADIWCHAQWLGGEWVTEWGQKTLGALQENYPDMAVMSVAELIDLQNEKYRTPVLEITGERYIDQLEVLPPMDWCRTNKGESFKSMEMYAGDVTSIFVRTEGRFFEFRDVCTLSHAQVLARVETEVLTGSASFSGH</sequence>
<dbReference type="Proteomes" id="UP001555342">
    <property type="component" value="Unassembled WGS sequence"/>
</dbReference>
<evidence type="ECO:0008006" key="3">
    <source>
        <dbReference type="Google" id="ProtNLM"/>
    </source>
</evidence>
<evidence type="ECO:0000313" key="2">
    <source>
        <dbReference type="Proteomes" id="UP001555342"/>
    </source>
</evidence>
<accession>A0ABV3NNX0</accession>
<dbReference type="EMBL" id="JBFMVT010000001">
    <property type="protein sequence ID" value="MEW7311237.1"/>
    <property type="molecule type" value="Genomic_DNA"/>
</dbReference>
<feature type="non-terminal residue" evidence="1">
    <location>
        <position position="1"/>
    </location>
</feature>
<dbReference type="RefSeq" id="WP_367593596.1">
    <property type="nucleotide sequence ID" value="NZ_JBFMVT010000001.1"/>
</dbReference>
<evidence type="ECO:0000313" key="1">
    <source>
        <dbReference type="EMBL" id="MEW7311237.1"/>
    </source>
</evidence>
<name>A0ABV3NNX0_9ENTR</name>
<comment type="caution">
    <text evidence="1">The sequence shown here is derived from an EMBL/GenBank/DDBJ whole genome shotgun (WGS) entry which is preliminary data.</text>
</comment>
<gene>
    <name evidence="1" type="ORF">AB1E22_00650</name>
</gene>